<dbReference type="InterPro" id="IPR000477">
    <property type="entry name" value="RT_dom"/>
</dbReference>
<comment type="caution">
    <text evidence="2">The sequence shown here is derived from an EMBL/GenBank/DDBJ whole genome shotgun (WGS) entry which is preliminary data.</text>
</comment>
<reference evidence="2" key="1">
    <citation type="submission" date="2018-05" db="EMBL/GenBank/DDBJ databases">
        <title>Draft genome of Mucuna pruriens seed.</title>
        <authorList>
            <person name="Nnadi N.E."/>
            <person name="Vos R."/>
            <person name="Hasami M.H."/>
            <person name="Devisetty U.K."/>
            <person name="Aguiy J.C."/>
        </authorList>
    </citation>
    <scope>NUCLEOTIDE SEQUENCE [LARGE SCALE GENOMIC DNA]</scope>
    <source>
        <strain evidence="2">JCA_2017</strain>
    </source>
</reference>
<dbReference type="Gene3D" id="3.30.70.270">
    <property type="match status" value="1"/>
</dbReference>
<dbReference type="Pfam" id="PF00078">
    <property type="entry name" value="RVT_1"/>
    <property type="match status" value="1"/>
</dbReference>
<organism evidence="2 3">
    <name type="scientific">Mucuna pruriens</name>
    <name type="common">Velvet bean</name>
    <name type="synonym">Dolichos pruriens</name>
    <dbReference type="NCBI Taxonomy" id="157652"/>
    <lineage>
        <taxon>Eukaryota</taxon>
        <taxon>Viridiplantae</taxon>
        <taxon>Streptophyta</taxon>
        <taxon>Embryophyta</taxon>
        <taxon>Tracheophyta</taxon>
        <taxon>Spermatophyta</taxon>
        <taxon>Magnoliopsida</taxon>
        <taxon>eudicotyledons</taxon>
        <taxon>Gunneridae</taxon>
        <taxon>Pentapetalae</taxon>
        <taxon>rosids</taxon>
        <taxon>fabids</taxon>
        <taxon>Fabales</taxon>
        <taxon>Fabaceae</taxon>
        <taxon>Papilionoideae</taxon>
        <taxon>50 kb inversion clade</taxon>
        <taxon>NPAAA clade</taxon>
        <taxon>indigoferoid/millettioid clade</taxon>
        <taxon>Phaseoleae</taxon>
        <taxon>Mucuna</taxon>
    </lineage>
</organism>
<gene>
    <name evidence="2" type="ORF">CR513_51095</name>
</gene>
<proteinExistence type="predicted"/>
<evidence type="ECO:0000259" key="1">
    <source>
        <dbReference type="Pfam" id="PF00078"/>
    </source>
</evidence>
<accession>A0A371EUN1</accession>
<protein>
    <recommendedName>
        <fullName evidence="1">Reverse transcriptase domain-containing protein</fullName>
    </recommendedName>
</protein>
<dbReference type="InterPro" id="IPR043128">
    <property type="entry name" value="Rev_trsase/Diguanyl_cyclase"/>
</dbReference>
<dbReference type="CDD" id="cd01647">
    <property type="entry name" value="RT_LTR"/>
    <property type="match status" value="1"/>
</dbReference>
<dbReference type="Proteomes" id="UP000257109">
    <property type="component" value="Unassembled WGS sequence"/>
</dbReference>
<dbReference type="PANTHER" id="PTHR24559">
    <property type="entry name" value="TRANSPOSON TY3-I GAG-POL POLYPROTEIN"/>
    <property type="match status" value="1"/>
</dbReference>
<dbReference type="SUPFAM" id="SSF56672">
    <property type="entry name" value="DNA/RNA polymerases"/>
    <property type="match status" value="1"/>
</dbReference>
<dbReference type="InterPro" id="IPR053134">
    <property type="entry name" value="RNA-dir_DNA_polymerase"/>
</dbReference>
<keyword evidence="3" id="KW-1185">Reference proteome</keyword>
<evidence type="ECO:0000313" key="3">
    <source>
        <dbReference type="Proteomes" id="UP000257109"/>
    </source>
</evidence>
<dbReference type="InterPro" id="IPR043502">
    <property type="entry name" value="DNA/RNA_pol_sf"/>
</dbReference>
<feature type="domain" description="Reverse transcriptase" evidence="1">
    <location>
        <begin position="37"/>
        <end position="87"/>
    </location>
</feature>
<evidence type="ECO:0000313" key="2">
    <source>
        <dbReference type="EMBL" id="RDX69750.1"/>
    </source>
</evidence>
<feature type="non-terminal residue" evidence="2">
    <location>
        <position position="1"/>
    </location>
</feature>
<dbReference type="AlphaFoldDB" id="A0A371EUN1"/>
<dbReference type="Gene3D" id="3.10.10.10">
    <property type="entry name" value="HIV Type 1 Reverse Transcriptase, subunit A, domain 1"/>
    <property type="match status" value="1"/>
</dbReference>
<dbReference type="PANTHER" id="PTHR24559:SF430">
    <property type="entry name" value="RNA-DIRECTED DNA POLYMERASE"/>
    <property type="match status" value="1"/>
</dbReference>
<dbReference type="EMBL" id="QJKJ01011978">
    <property type="protein sequence ID" value="RDX69750.1"/>
    <property type="molecule type" value="Genomic_DNA"/>
</dbReference>
<name>A0A371EUN1_MUCPR</name>
<sequence length="93" mass="10439">MCTDYTDLNNACPKDPYPLPNIGRLVDGVSGYALLSYNQIRMHPSNEEKTTFIIEEGAFCYKVMPFGLKNAGATFQRLMDKIFKKIIGVDIEG</sequence>
<dbReference type="OrthoDB" id="6516142at2759"/>